<organism evidence="3 4">
    <name type="scientific">Streptomyces maoxianensis</name>
    <dbReference type="NCBI Taxonomy" id="1459942"/>
    <lineage>
        <taxon>Bacteria</taxon>
        <taxon>Bacillati</taxon>
        <taxon>Actinomycetota</taxon>
        <taxon>Actinomycetes</taxon>
        <taxon>Kitasatosporales</taxon>
        <taxon>Streptomycetaceae</taxon>
        <taxon>Streptomyces</taxon>
    </lineage>
</organism>
<name>A0ABV9GAT6_9ACTN</name>
<accession>A0ABV9GAT6</accession>
<evidence type="ECO:0008006" key="5">
    <source>
        <dbReference type="Google" id="ProtNLM"/>
    </source>
</evidence>
<evidence type="ECO:0000313" key="3">
    <source>
        <dbReference type="EMBL" id="MFC4609719.1"/>
    </source>
</evidence>
<keyword evidence="2" id="KW-0472">Membrane</keyword>
<dbReference type="Proteomes" id="UP001595993">
    <property type="component" value="Unassembled WGS sequence"/>
</dbReference>
<reference evidence="4" key="1">
    <citation type="journal article" date="2019" name="Int. J. Syst. Evol. Microbiol.">
        <title>The Global Catalogue of Microorganisms (GCM) 10K type strain sequencing project: providing services to taxonomists for standard genome sequencing and annotation.</title>
        <authorList>
            <consortium name="The Broad Institute Genomics Platform"/>
            <consortium name="The Broad Institute Genome Sequencing Center for Infectious Disease"/>
            <person name="Wu L."/>
            <person name="Ma J."/>
        </authorList>
    </citation>
    <scope>NUCLEOTIDE SEQUENCE [LARGE SCALE GENOMIC DNA]</scope>
    <source>
        <strain evidence="4">CGMCC 4.7139</strain>
    </source>
</reference>
<gene>
    <name evidence="3" type="ORF">ACFO9E_18140</name>
</gene>
<feature type="transmembrane region" description="Helical" evidence="2">
    <location>
        <begin position="418"/>
        <end position="441"/>
    </location>
</feature>
<keyword evidence="2" id="KW-0812">Transmembrane</keyword>
<keyword evidence="2" id="KW-1133">Transmembrane helix</keyword>
<feature type="coiled-coil region" evidence="1">
    <location>
        <begin position="486"/>
        <end position="536"/>
    </location>
</feature>
<comment type="caution">
    <text evidence="3">The sequence shown here is derived from an EMBL/GenBank/DDBJ whole genome shotgun (WGS) entry which is preliminary data.</text>
</comment>
<sequence>MANDVTIRVNVQNHTHNSFAQINQAITQLTQNASQASGAVGGGGSGGRGLVGALGGVGAVIGMSALPAIGALAPMLFGLAGVGGAAALAMKDIKEEAKKLKPEFEELQQVASKAVMPGVRDALKDVKVAMKELHPVIEVGGKAFGDTAREAAKFAKSPAFQSALLKNVKMGSEWFKEFSRSLGSFTQSFLDFGTKSKPTLDALGGGINDLIGESIPGMFSKLEKGIEGSAKMWDGFFNGLDRVLVGIGDLSGSFANTFGPFLGAFFERIGMIADAIVVLLTPAIDELKPLFDSMAQTLGLADGATLGLAKGIGEVLGGAIKLVMPLFKNWFDLANIVVPIIMDLASAIAGPLLSAFMSTTGAGDKVNSLTASLEGWSNWVANHREEIRSFFTGVSVAIMDMVIFAVDHIPQIYDSFAFTVKGILNLMGGLIMGAEIAFGWIPGIGDKINGLGKQFSDWQAGVEEDLDAAGEGIRDFRDNAIPKLEQNKLKLQIDNWMAQISVAEKEMRSTTSKERKAQLKANIDQLLEKVRQANGAVATVRGKTVVITTVHRHLEEHAQGPLWKATGGVVGTAATGGIRSNRVLVGEQGPEIVDLPPGSRVHSNPDTRRMMAGSGGGDGGLLHLTLELGGQEFAEMLIDPLRRAVNRRGGVQATFGKL</sequence>
<protein>
    <recommendedName>
        <fullName evidence="5">Phage tail protein</fullName>
    </recommendedName>
</protein>
<dbReference type="EMBL" id="JBHSFE010000014">
    <property type="protein sequence ID" value="MFC4609719.1"/>
    <property type="molecule type" value="Genomic_DNA"/>
</dbReference>
<keyword evidence="4" id="KW-1185">Reference proteome</keyword>
<feature type="transmembrane region" description="Helical" evidence="2">
    <location>
        <begin position="330"/>
        <end position="353"/>
    </location>
</feature>
<proteinExistence type="predicted"/>
<evidence type="ECO:0000313" key="4">
    <source>
        <dbReference type="Proteomes" id="UP001595993"/>
    </source>
</evidence>
<dbReference type="RefSeq" id="WP_381196826.1">
    <property type="nucleotide sequence ID" value="NZ_JBHSFE010000014.1"/>
</dbReference>
<evidence type="ECO:0000256" key="1">
    <source>
        <dbReference type="SAM" id="Coils"/>
    </source>
</evidence>
<keyword evidence="1" id="KW-0175">Coiled coil</keyword>
<feature type="transmembrane region" description="Helical" evidence="2">
    <location>
        <begin position="68"/>
        <end position="90"/>
    </location>
</feature>
<evidence type="ECO:0000256" key="2">
    <source>
        <dbReference type="SAM" id="Phobius"/>
    </source>
</evidence>
<feature type="transmembrane region" description="Helical" evidence="2">
    <location>
        <begin position="387"/>
        <end position="406"/>
    </location>
</feature>